<organism evidence="2">
    <name type="scientific">Brassica napus</name>
    <name type="common">Rape</name>
    <dbReference type="NCBI Taxonomy" id="3708"/>
    <lineage>
        <taxon>Eukaryota</taxon>
        <taxon>Viridiplantae</taxon>
        <taxon>Streptophyta</taxon>
        <taxon>Embryophyta</taxon>
        <taxon>Tracheophyta</taxon>
        <taxon>Spermatophyta</taxon>
        <taxon>Magnoliopsida</taxon>
        <taxon>eudicotyledons</taxon>
        <taxon>Gunneridae</taxon>
        <taxon>Pentapetalae</taxon>
        <taxon>rosids</taxon>
        <taxon>malvids</taxon>
        <taxon>Brassicales</taxon>
        <taxon>Brassicaceae</taxon>
        <taxon>Brassiceae</taxon>
        <taxon>Brassica</taxon>
    </lineage>
</organism>
<feature type="compositionally biased region" description="Basic residues" evidence="1">
    <location>
        <begin position="1"/>
        <end position="10"/>
    </location>
</feature>
<evidence type="ECO:0000313" key="2">
    <source>
        <dbReference type="EMBL" id="CAF2074231.1"/>
    </source>
</evidence>
<feature type="compositionally biased region" description="Basic and acidic residues" evidence="1">
    <location>
        <begin position="37"/>
        <end position="48"/>
    </location>
</feature>
<accession>A0A816RQX7</accession>
<feature type="region of interest" description="Disordered" evidence="1">
    <location>
        <begin position="1"/>
        <end position="59"/>
    </location>
</feature>
<gene>
    <name evidence="2" type="ORF">DARMORV10_C01P31510.1</name>
</gene>
<evidence type="ECO:0000256" key="1">
    <source>
        <dbReference type="SAM" id="MobiDB-lite"/>
    </source>
</evidence>
<dbReference type="EMBL" id="HG994365">
    <property type="protein sequence ID" value="CAF2074231.1"/>
    <property type="molecule type" value="Genomic_DNA"/>
</dbReference>
<reference evidence="2" key="1">
    <citation type="submission" date="2021-01" db="EMBL/GenBank/DDBJ databases">
        <authorList>
            <consortium name="Genoscope - CEA"/>
            <person name="William W."/>
        </authorList>
    </citation>
    <scope>NUCLEOTIDE SEQUENCE</scope>
</reference>
<feature type="non-terminal residue" evidence="2">
    <location>
        <position position="84"/>
    </location>
</feature>
<protein>
    <submittedName>
        <fullName evidence="2">(rape) hypothetical protein</fullName>
    </submittedName>
</protein>
<proteinExistence type="predicted"/>
<name>A0A816RQX7_BRANA</name>
<feature type="compositionally biased region" description="Polar residues" evidence="1">
    <location>
        <begin position="23"/>
        <end position="35"/>
    </location>
</feature>
<dbReference type="AlphaFoldDB" id="A0A816RQX7"/>
<sequence length="84" mass="9459">KKKRKKKKKTLSQSPSFLVHSPETAQKPPSLSHHTAFSRERERERERSVGVPATDTTSDRRRYTKCGVAFSLFVLGVMDQVGGS</sequence>
<dbReference type="Proteomes" id="UP001295469">
    <property type="component" value="Chromosome C01"/>
</dbReference>